<dbReference type="Proteomes" id="UP000320806">
    <property type="component" value="Unassembled WGS sequence"/>
</dbReference>
<protein>
    <recommendedName>
        <fullName evidence="3">NTP pyrophosphatase (Non-canonical NTP hydrolase)</fullName>
    </recommendedName>
</protein>
<proteinExistence type="predicted"/>
<dbReference type="Gene3D" id="1.10.287.1080">
    <property type="entry name" value="MazG-like"/>
    <property type="match status" value="1"/>
</dbReference>
<dbReference type="SUPFAM" id="SSF101386">
    <property type="entry name" value="all-alpha NTP pyrophosphatases"/>
    <property type="match status" value="1"/>
</dbReference>
<dbReference type="EMBL" id="VFMO01000001">
    <property type="protein sequence ID" value="TQJ12991.1"/>
    <property type="molecule type" value="Genomic_DNA"/>
</dbReference>
<reference evidence="1 2" key="1">
    <citation type="submission" date="2019-06" db="EMBL/GenBank/DDBJ databases">
        <title>Sequencing the genomes of 1000 actinobacteria strains.</title>
        <authorList>
            <person name="Klenk H.-P."/>
        </authorList>
    </citation>
    <scope>NUCLEOTIDE SEQUENCE [LARGE SCALE GENOMIC DNA]</scope>
    <source>
        <strain evidence="1 2">DSM 19828</strain>
    </source>
</reference>
<comment type="caution">
    <text evidence="1">The sequence shown here is derived from an EMBL/GenBank/DDBJ whole genome shotgun (WGS) entry which is preliminary data.</text>
</comment>
<evidence type="ECO:0000313" key="1">
    <source>
        <dbReference type="EMBL" id="TQJ12991.1"/>
    </source>
</evidence>
<keyword evidence="2" id="KW-1185">Reference proteome</keyword>
<name>A0A542ECD3_9MICO</name>
<accession>A0A542ECD3</accession>
<evidence type="ECO:0000313" key="2">
    <source>
        <dbReference type="Proteomes" id="UP000320806"/>
    </source>
</evidence>
<dbReference type="AlphaFoldDB" id="A0A542ECD3"/>
<evidence type="ECO:0008006" key="3">
    <source>
        <dbReference type="Google" id="ProtNLM"/>
    </source>
</evidence>
<organism evidence="1 2">
    <name type="scientific">Yimella lutea</name>
    <dbReference type="NCBI Taxonomy" id="587872"/>
    <lineage>
        <taxon>Bacteria</taxon>
        <taxon>Bacillati</taxon>
        <taxon>Actinomycetota</taxon>
        <taxon>Actinomycetes</taxon>
        <taxon>Micrococcales</taxon>
        <taxon>Dermacoccaceae</taxon>
        <taxon>Yimella</taxon>
    </lineage>
</organism>
<sequence>MVESRRNSIAVGARGYGARVELSEYADRIDHISAGYSRAYDVDRTPEWVLLKLTEEVGELAQAWLTASGQGRDRGLDDQQKEQALAAEWADAIGMLLVFARRTGIDVDRAIADKWLHWESVHGAAGQAR</sequence>
<gene>
    <name evidence="1" type="ORF">FB459_0375</name>
</gene>